<accession>A0ABM1BH39</accession>
<sequence length="112" mass="12375">MMNLLDQINRDSFQTFRLRVGINHGPVIAGVVGAQKPQYDIWGNTVNVASRMDSCGVNGRIQVTEETANILLEAGYLCECRGSVYVKGKGHLTTYFVKTHLDKCSGDVLTRL</sequence>
<evidence type="ECO:0000256" key="4">
    <source>
        <dbReference type="ARBA" id="ARBA00012201"/>
    </source>
</evidence>
<evidence type="ECO:0000256" key="1">
    <source>
        <dbReference type="ARBA" id="ARBA00001593"/>
    </source>
</evidence>
<dbReference type="PANTHER" id="PTHR45627:SF12">
    <property type="entry name" value="ADENYLATE CYCLASE TYPE 2"/>
    <property type="match status" value="1"/>
</dbReference>
<dbReference type="InterPro" id="IPR001054">
    <property type="entry name" value="A/G_cyclase"/>
</dbReference>
<evidence type="ECO:0000256" key="8">
    <source>
        <dbReference type="ARBA" id="ARBA00022840"/>
    </source>
</evidence>
<protein>
    <recommendedName>
        <fullName evidence="4">adenylate cyclase</fullName>
        <ecNumber evidence="4">4.6.1.1</ecNumber>
    </recommendedName>
</protein>
<keyword evidence="13 14" id="KW-0456">Lyase</keyword>
<dbReference type="InterPro" id="IPR018297">
    <property type="entry name" value="A/G_cyclase_CS"/>
</dbReference>
<evidence type="ECO:0000256" key="2">
    <source>
        <dbReference type="ARBA" id="ARBA00001946"/>
    </source>
</evidence>
<feature type="domain" description="Guanylate cyclase" evidence="15">
    <location>
        <begin position="1"/>
        <end position="53"/>
    </location>
</feature>
<dbReference type="PROSITE" id="PS50125">
    <property type="entry name" value="GUANYLATE_CYCLASE_2"/>
    <property type="match status" value="1"/>
</dbReference>
<keyword evidence="7" id="KW-0547">Nucleotide-binding</keyword>
<organism evidence="16 17">
    <name type="scientific">Limulus polyphemus</name>
    <name type="common">Atlantic horseshoe crab</name>
    <dbReference type="NCBI Taxonomy" id="6850"/>
    <lineage>
        <taxon>Eukaryota</taxon>
        <taxon>Metazoa</taxon>
        <taxon>Ecdysozoa</taxon>
        <taxon>Arthropoda</taxon>
        <taxon>Chelicerata</taxon>
        <taxon>Merostomata</taxon>
        <taxon>Xiphosura</taxon>
        <taxon>Limulidae</taxon>
        <taxon>Limulus</taxon>
    </lineage>
</organism>
<evidence type="ECO:0000256" key="9">
    <source>
        <dbReference type="ARBA" id="ARBA00022842"/>
    </source>
</evidence>
<keyword evidence="8" id="KW-0067">ATP-binding</keyword>
<dbReference type="PANTHER" id="PTHR45627">
    <property type="entry name" value="ADENYLATE CYCLASE TYPE 1"/>
    <property type="match status" value="1"/>
</dbReference>
<comment type="subcellular location">
    <subcellularLocation>
        <location evidence="3">Membrane</location>
        <topology evidence="3">Multi-pass membrane protein</topology>
    </subcellularLocation>
</comment>
<evidence type="ECO:0000256" key="12">
    <source>
        <dbReference type="ARBA" id="ARBA00023136"/>
    </source>
</evidence>
<dbReference type="Gene3D" id="3.30.70.1230">
    <property type="entry name" value="Nucleotide cyclase"/>
    <property type="match status" value="1"/>
</dbReference>
<proteinExistence type="inferred from homology"/>
<dbReference type="Proteomes" id="UP000694941">
    <property type="component" value="Unplaced"/>
</dbReference>
<evidence type="ECO:0000256" key="14">
    <source>
        <dbReference type="RuleBase" id="RU000405"/>
    </source>
</evidence>
<keyword evidence="12" id="KW-0472">Membrane</keyword>
<comment type="cofactor">
    <cofactor evidence="2">
        <name>Mg(2+)</name>
        <dbReference type="ChEBI" id="CHEBI:18420"/>
    </cofactor>
</comment>
<keyword evidence="9" id="KW-0460">Magnesium</keyword>
<evidence type="ECO:0000256" key="3">
    <source>
        <dbReference type="ARBA" id="ARBA00004141"/>
    </source>
</evidence>
<name>A0ABM1BH39_LIMPO</name>
<keyword evidence="16" id="KW-1185">Reference proteome</keyword>
<comment type="similarity">
    <text evidence="14">Belongs to the adenylyl cyclase class-4/guanylyl cyclase family.</text>
</comment>
<evidence type="ECO:0000313" key="17">
    <source>
        <dbReference type="RefSeq" id="XP_013781879.2"/>
    </source>
</evidence>
<evidence type="ECO:0000256" key="6">
    <source>
        <dbReference type="ARBA" id="ARBA00022723"/>
    </source>
</evidence>
<evidence type="ECO:0000256" key="11">
    <source>
        <dbReference type="ARBA" id="ARBA00022998"/>
    </source>
</evidence>
<evidence type="ECO:0000256" key="10">
    <source>
        <dbReference type="ARBA" id="ARBA00022989"/>
    </source>
</evidence>
<dbReference type="SUPFAM" id="SSF55073">
    <property type="entry name" value="Nucleotide cyclase"/>
    <property type="match status" value="1"/>
</dbReference>
<dbReference type="InterPro" id="IPR029787">
    <property type="entry name" value="Nucleotide_cyclase"/>
</dbReference>
<gene>
    <name evidence="17" type="primary">LOC106466182</name>
</gene>
<dbReference type="EC" id="4.6.1.1" evidence="4"/>
<keyword evidence="6" id="KW-0479">Metal-binding</keyword>
<dbReference type="RefSeq" id="XP_013781879.2">
    <property type="nucleotide sequence ID" value="XM_013926425.2"/>
</dbReference>
<reference evidence="17" key="1">
    <citation type="submission" date="2025-08" db="UniProtKB">
        <authorList>
            <consortium name="RefSeq"/>
        </authorList>
    </citation>
    <scope>IDENTIFICATION</scope>
    <source>
        <tissue evidence="17">Muscle</tissue>
    </source>
</reference>
<keyword evidence="10" id="KW-1133">Transmembrane helix</keyword>
<keyword evidence="11" id="KW-0115">cAMP biosynthesis</keyword>
<evidence type="ECO:0000256" key="7">
    <source>
        <dbReference type="ARBA" id="ARBA00022741"/>
    </source>
</evidence>
<evidence type="ECO:0000259" key="15">
    <source>
        <dbReference type="PROSITE" id="PS50125"/>
    </source>
</evidence>
<evidence type="ECO:0000256" key="13">
    <source>
        <dbReference type="ARBA" id="ARBA00023239"/>
    </source>
</evidence>
<comment type="catalytic activity">
    <reaction evidence="1">
        <text>ATP = 3',5'-cyclic AMP + diphosphate</text>
        <dbReference type="Rhea" id="RHEA:15389"/>
        <dbReference type="ChEBI" id="CHEBI:30616"/>
        <dbReference type="ChEBI" id="CHEBI:33019"/>
        <dbReference type="ChEBI" id="CHEBI:58165"/>
        <dbReference type="EC" id="4.6.1.1"/>
    </reaction>
</comment>
<keyword evidence="5" id="KW-0812">Transmembrane</keyword>
<dbReference type="GeneID" id="106466182"/>
<dbReference type="Pfam" id="PF00211">
    <property type="entry name" value="Guanylate_cyc"/>
    <property type="match status" value="1"/>
</dbReference>
<evidence type="ECO:0000256" key="5">
    <source>
        <dbReference type="ARBA" id="ARBA00022692"/>
    </source>
</evidence>
<evidence type="ECO:0000313" key="16">
    <source>
        <dbReference type="Proteomes" id="UP000694941"/>
    </source>
</evidence>
<dbReference type="CDD" id="cd07302">
    <property type="entry name" value="CHD"/>
    <property type="match status" value="1"/>
</dbReference>
<dbReference type="PROSITE" id="PS00452">
    <property type="entry name" value="GUANYLATE_CYCLASE_1"/>
    <property type="match status" value="1"/>
</dbReference>